<reference evidence="1" key="1">
    <citation type="submission" date="2023-01" db="EMBL/GenBank/DDBJ databases">
        <title>Genome assembly of the deep-sea coral Lophelia pertusa.</title>
        <authorList>
            <person name="Herrera S."/>
            <person name="Cordes E."/>
        </authorList>
    </citation>
    <scope>NUCLEOTIDE SEQUENCE</scope>
    <source>
        <strain evidence="1">USNM1676648</strain>
        <tissue evidence="1">Polyp</tissue>
    </source>
</reference>
<dbReference type="Proteomes" id="UP001163046">
    <property type="component" value="Unassembled WGS sequence"/>
</dbReference>
<evidence type="ECO:0000313" key="2">
    <source>
        <dbReference type="Proteomes" id="UP001163046"/>
    </source>
</evidence>
<sequence>MSFNQFTTYVESKPKPLLTVDEVEKVQRQRVANLIGHVFQLTYAALFDALIHEEKRNQCNGCAIHHPSQREHSCVMMDSEDAWMYYRDDVVEKIDLNIVLKTTESVCIALGLKLGKSWEAYVTELPKFPWTSIYLTSLELEGFSEIVQPKQLQDRILYAIYYGPNGIKWKDSSDRDNTENIEPVQCPETIVRKDEEPMELDFFTTYVESKPKPLLTVDEVEKVQRQRVANLIGHVFQLTYAALFDALIHEEKRNQCNGCAIHHPSQREHSCVMMDSEDAWMYYRDDVVEKIDLNIVLKTTESVCIALGLKLGKSWEAYVTELPKFPWTSIYLTSLELEGFSEIVQPKQLQDRILYAIYYGPNGIKWKDSSDRDNTENIEPVQCPETIVRKDEEPMELDFVINEIQNKFCM</sequence>
<keyword evidence="2" id="KW-1185">Reference proteome</keyword>
<protein>
    <submittedName>
        <fullName evidence="1">Uncharacterized protein</fullName>
    </submittedName>
</protein>
<comment type="caution">
    <text evidence="1">The sequence shown here is derived from an EMBL/GenBank/DDBJ whole genome shotgun (WGS) entry which is preliminary data.</text>
</comment>
<accession>A0A9W9ZJQ7</accession>
<gene>
    <name evidence="1" type="ORF">OS493_032767</name>
</gene>
<organism evidence="1 2">
    <name type="scientific">Desmophyllum pertusum</name>
    <dbReference type="NCBI Taxonomy" id="174260"/>
    <lineage>
        <taxon>Eukaryota</taxon>
        <taxon>Metazoa</taxon>
        <taxon>Cnidaria</taxon>
        <taxon>Anthozoa</taxon>
        <taxon>Hexacorallia</taxon>
        <taxon>Scleractinia</taxon>
        <taxon>Caryophylliina</taxon>
        <taxon>Caryophylliidae</taxon>
        <taxon>Desmophyllum</taxon>
    </lineage>
</organism>
<name>A0A9W9ZJQ7_9CNID</name>
<dbReference type="EMBL" id="MU825914">
    <property type="protein sequence ID" value="KAJ7382806.1"/>
    <property type="molecule type" value="Genomic_DNA"/>
</dbReference>
<dbReference type="OrthoDB" id="6012738at2759"/>
<evidence type="ECO:0000313" key="1">
    <source>
        <dbReference type="EMBL" id="KAJ7382806.1"/>
    </source>
</evidence>
<proteinExistence type="predicted"/>
<dbReference type="AlphaFoldDB" id="A0A9W9ZJQ7"/>